<dbReference type="AlphaFoldDB" id="A0A371XEY7"/>
<organism evidence="2 3">
    <name type="scientific">Mesorhizobium denitrificans</name>
    <dbReference type="NCBI Taxonomy" id="2294114"/>
    <lineage>
        <taxon>Bacteria</taxon>
        <taxon>Pseudomonadati</taxon>
        <taxon>Pseudomonadota</taxon>
        <taxon>Alphaproteobacteria</taxon>
        <taxon>Hyphomicrobiales</taxon>
        <taxon>Phyllobacteriaceae</taxon>
        <taxon>Mesorhizobium</taxon>
    </lineage>
</organism>
<evidence type="ECO:0000256" key="1">
    <source>
        <dbReference type="SAM" id="MobiDB-lite"/>
    </source>
</evidence>
<accession>A0A371XEY7</accession>
<protein>
    <submittedName>
        <fullName evidence="2">Uncharacterized protein</fullName>
    </submittedName>
</protein>
<feature type="region of interest" description="Disordered" evidence="1">
    <location>
        <begin position="57"/>
        <end position="99"/>
    </location>
</feature>
<proteinExistence type="predicted"/>
<dbReference type="RefSeq" id="WP_116623629.1">
    <property type="nucleotide sequence ID" value="NZ_QURN01000006.1"/>
</dbReference>
<sequence length="99" mass="11044">MSKQFVTTGSQGQQEERSVTLNMEEFAEKVATAVHTEITKAIEPLTTRIAELEKKAAKESGKRVDNKLHEFKLPKADGSDDRPKSVADQRGYKLPKAED</sequence>
<keyword evidence="3" id="KW-1185">Reference proteome</keyword>
<evidence type="ECO:0000313" key="3">
    <source>
        <dbReference type="Proteomes" id="UP000262379"/>
    </source>
</evidence>
<gene>
    <name evidence="2" type="ORF">DY251_09385</name>
</gene>
<comment type="caution">
    <text evidence="2">The sequence shown here is derived from an EMBL/GenBank/DDBJ whole genome shotgun (WGS) entry which is preliminary data.</text>
</comment>
<evidence type="ECO:0000313" key="2">
    <source>
        <dbReference type="EMBL" id="RFC67795.1"/>
    </source>
</evidence>
<reference evidence="3" key="1">
    <citation type="submission" date="2018-08" db="EMBL/GenBank/DDBJ databases">
        <authorList>
            <person name="Im W.T."/>
        </authorList>
    </citation>
    <scope>NUCLEOTIDE SEQUENCE [LARGE SCALE GENOMIC DNA]</scope>
    <source>
        <strain evidence="3">LA-28</strain>
    </source>
</reference>
<name>A0A371XEY7_9HYPH</name>
<dbReference type="Proteomes" id="UP000262379">
    <property type="component" value="Unassembled WGS sequence"/>
</dbReference>
<dbReference type="EMBL" id="QURN01000006">
    <property type="protein sequence ID" value="RFC67795.1"/>
    <property type="molecule type" value="Genomic_DNA"/>
</dbReference>